<reference evidence="14" key="1">
    <citation type="submission" date="2013-09" db="EMBL/GenBank/DDBJ databases">
        <title>Corchorus olitorius genome sequencing.</title>
        <authorList>
            <person name="Alam M."/>
            <person name="Haque M.S."/>
            <person name="Islam M.S."/>
            <person name="Emdad E.M."/>
            <person name="Islam M.M."/>
            <person name="Ahmed B."/>
            <person name="Halim A."/>
            <person name="Hossen Q.M.M."/>
            <person name="Hossain M.Z."/>
            <person name="Ahmed R."/>
            <person name="Khan M.M."/>
            <person name="Islam R."/>
            <person name="Rashid M.M."/>
            <person name="Khan S.A."/>
            <person name="Rahman M.S."/>
            <person name="Alam M."/>
            <person name="Yahiya A.S."/>
            <person name="Khan M.S."/>
            <person name="Azam M.S."/>
            <person name="Haque T."/>
            <person name="Lashkar M.Z.H."/>
            <person name="Akhand A.I."/>
            <person name="Morshed G."/>
            <person name="Roy S."/>
            <person name="Uddin K.S."/>
            <person name="Rabeya T."/>
            <person name="Hossain A.S."/>
            <person name="Chowdhury A."/>
            <person name="Snigdha A.R."/>
            <person name="Mortoza M.S."/>
            <person name="Matin S.A."/>
            <person name="Hoque S.M.E."/>
            <person name="Islam M.K."/>
            <person name="Roy D.K."/>
            <person name="Haider R."/>
            <person name="Moosa M.M."/>
            <person name="Elias S.M."/>
            <person name="Hasan A.M."/>
            <person name="Jahan S."/>
            <person name="Shafiuddin M."/>
            <person name="Mahmood N."/>
            <person name="Shommy N.S."/>
        </authorList>
    </citation>
    <scope>NUCLEOTIDE SEQUENCE [LARGE SCALE GENOMIC DNA]</scope>
    <source>
        <strain evidence="14">cv. O-4</strain>
    </source>
</reference>
<evidence type="ECO:0000256" key="1">
    <source>
        <dbReference type="ARBA" id="ARBA00004141"/>
    </source>
</evidence>
<dbReference type="InterPro" id="IPR006685">
    <property type="entry name" value="MscS_channel_2nd"/>
</dbReference>
<feature type="compositionally biased region" description="Basic and acidic residues" evidence="10">
    <location>
        <begin position="104"/>
        <end position="115"/>
    </location>
</feature>
<keyword evidence="4 11" id="KW-0812">Transmembrane</keyword>
<evidence type="ECO:0000256" key="7">
    <source>
        <dbReference type="ARBA" id="ARBA00023136"/>
    </source>
</evidence>
<feature type="region of interest" description="Disordered" evidence="10">
    <location>
        <begin position="70"/>
        <end position="138"/>
    </location>
</feature>
<dbReference type="OrthoDB" id="544685at2759"/>
<evidence type="ECO:0000256" key="6">
    <source>
        <dbReference type="ARBA" id="ARBA00023065"/>
    </source>
</evidence>
<feature type="compositionally biased region" description="Basic and acidic residues" evidence="10">
    <location>
        <begin position="13"/>
        <end position="31"/>
    </location>
</feature>
<feature type="region of interest" description="Disordered" evidence="10">
    <location>
        <begin position="381"/>
        <end position="404"/>
    </location>
</feature>
<keyword evidence="6" id="KW-0406">Ion transport</keyword>
<dbReference type="Proteomes" id="UP000187203">
    <property type="component" value="Unassembled WGS sequence"/>
</dbReference>
<evidence type="ECO:0000256" key="9">
    <source>
        <dbReference type="PIRNR" id="PIRNR017209"/>
    </source>
</evidence>
<evidence type="ECO:0000256" key="11">
    <source>
        <dbReference type="SAM" id="Phobius"/>
    </source>
</evidence>
<proteinExistence type="inferred from homology"/>
<dbReference type="FunFam" id="2.30.30.60:FF:000003">
    <property type="entry name" value="Predicted mechanosensitive ion channel"/>
    <property type="match status" value="1"/>
</dbReference>
<evidence type="ECO:0000259" key="12">
    <source>
        <dbReference type="Pfam" id="PF00924"/>
    </source>
</evidence>
<dbReference type="InterPro" id="IPR010920">
    <property type="entry name" value="LSM_dom_sf"/>
</dbReference>
<evidence type="ECO:0000256" key="5">
    <source>
        <dbReference type="ARBA" id="ARBA00022989"/>
    </source>
</evidence>
<keyword evidence="7 9" id="KW-0472">Membrane</keyword>
<evidence type="ECO:0000313" key="14">
    <source>
        <dbReference type="Proteomes" id="UP000187203"/>
    </source>
</evidence>
<evidence type="ECO:0000256" key="3">
    <source>
        <dbReference type="ARBA" id="ARBA00022448"/>
    </source>
</evidence>
<dbReference type="Gene3D" id="2.30.30.60">
    <property type="match status" value="1"/>
</dbReference>
<comment type="similarity">
    <text evidence="2 9">Belongs to the MscS (TC 1.A.23) family.</text>
</comment>
<feature type="compositionally biased region" description="Polar residues" evidence="10">
    <location>
        <begin position="92"/>
        <end position="102"/>
    </location>
</feature>
<dbReference type="SUPFAM" id="SSF50182">
    <property type="entry name" value="Sm-like ribonucleoproteins"/>
    <property type="match status" value="1"/>
</dbReference>
<feature type="transmembrane region" description="Helical" evidence="11">
    <location>
        <begin position="274"/>
        <end position="296"/>
    </location>
</feature>
<organism evidence="13 14">
    <name type="scientific">Corchorus olitorius</name>
    <dbReference type="NCBI Taxonomy" id="93759"/>
    <lineage>
        <taxon>Eukaryota</taxon>
        <taxon>Viridiplantae</taxon>
        <taxon>Streptophyta</taxon>
        <taxon>Embryophyta</taxon>
        <taxon>Tracheophyta</taxon>
        <taxon>Spermatophyta</taxon>
        <taxon>Magnoliopsida</taxon>
        <taxon>eudicotyledons</taxon>
        <taxon>Gunneridae</taxon>
        <taxon>Pentapetalae</taxon>
        <taxon>rosids</taxon>
        <taxon>malvids</taxon>
        <taxon>Malvales</taxon>
        <taxon>Malvaceae</taxon>
        <taxon>Grewioideae</taxon>
        <taxon>Apeibeae</taxon>
        <taxon>Corchorus</taxon>
    </lineage>
</organism>
<dbReference type="GO" id="GO:0050982">
    <property type="term" value="P:detection of mechanical stimulus"/>
    <property type="evidence" value="ECO:0007669"/>
    <property type="project" value="UniProtKB-ARBA"/>
</dbReference>
<feature type="transmembrane region" description="Helical" evidence="11">
    <location>
        <begin position="542"/>
        <end position="570"/>
    </location>
</feature>
<accession>A0A1R3JAW2</accession>
<evidence type="ECO:0000256" key="10">
    <source>
        <dbReference type="SAM" id="MobiDB-lite"/>
    </source>
</evidence>
<dbReference type="STRING" id="93759.A0A1R3JAW2"/>
<feature type="compositionally biased region" description="Basic and acidic residues" evidence="10">
    <location>
        <begin position="165"/>
        <end position="193"/>
    </location>
</feature>
<protein>
    <recommendedName>
        <fullName evidence="9">Mechanosensitive ion channel protein</fullName>
    </recommendedName>
</protein>
<evidence type="ECO:0000313" key="13">
    <source>
        <dbReference type="EMBL" id="OMO91927.1"/>
    </source>
</evidence>
<dbReference type="GO" id="GO:0008381">
    <property type="term" value="F:mechanosensitive monoatomic ion channel activity"/>
    <property type="evidence" value="ECO:0007669"/>
    <property type="project" value="TreeGrafter"/>
</dbReference>
<feature type="region of interest" description="Disordered" evidence="10">
    <location>
        <begin position="13"/>
        <end position="34"/>
    </location>
</feature>
<dbReference type="PIRSF" id="PIRSF017209">
    <property type="entry name" value="Memb_At2g17000_prd"/>
    <property type="match status" value="1"/>
</dbReference>
<dbReference type="Pfam" id="PF00924">
    <property type="entry name" value="MS_channel_2nd"/>
    <property type="match status" value="1"/>
</dbReference>
<comment type="subcellular location">
    <subcellularLocation>
        <location evidence="1">Membrane</location>
        <topology evidence="1">Multi-pass membrane protein</topology>
    </subcellularLocation>
</comment>
<dbReference type="EMBL" id="AWUE01016406">
    <property type="protein sequence ID" value="OMO91927.1"/>
    <property type="molecule type" value="Genomic_DNA"/>
</dbReference>
<evidence type="ECO:0000256" key="4">
    <source>
        <dbReference type="ARBA" id="ARBA00022692"/>
    </source>
</evidence>
<dbReference type="PANTHER" id="PTHR31618:SF1">
    <property type="entry name" value="EF-HAND DOMAIN-CONTAINING PROTEIN"/>
    <property type="match status" value="1"/>
</dbReference>
<dbReference type="AlphaFoldDB" id="A0A1R3JAW2"/>
<dbReference type="PANTHER" id="PTHR31618">
    <property type="entry name" value="MECHANOSENSITIVE ION CHANNEL PROTEIN 5"/>
    <property type="match status" value="1"/>
</dbReference>
<feature type="region of interest" description="Disordered" evidence="10">
    <location>
        <begin position="165"/>
        <end position="197"/>
    </location>
</feature>
<gene>
    <name evidence="13" type="ORF">COLO4_18013</name>
</gene>
<keyword evidence="3" id="KW-0813">Transport</keyword>
<dbReference type="InterPro" id="IPR023408">
    <property type="entry name" value="MscS_beta-dom_sf"/>
</dbReference>
<keyword evidence="5 11" id="KW-1133">Transmembrane helix</keyword>
<feature type="domain" description="Mechanosensitive ion channel MscS" evidence="12">
    <location>
        <begin position="589"/>
        <end position="649"/>
    </location>
</feature>
<keyword evidence="14" id="KW-1185">Reference proteome</keyword>
<name>A0A1R3JAW2_9ROSI</name>
<sequence>MSKWNLKSFKSVDSSKDLKGNNDNNVRKNEELPILLDHNQQSGINMMEVSDLSDPAIAAAVILAAAAESTDNDSNNKHNNSNNNNNNNLNNESFRQTSSSSYDFWRDNNNKDSKKNGKKKWQAADQETSSPSKMSGHFFNKEISRNEIALDMDLDVVDDLKPDRRSATFSRDSRRVSFEDERYHERPSYDARRGSNASHDQIGIIHRSGLLSRVKSTKSRLIDNSKEEVQMMSGLLGRSGLLTRSPDLDDEDDPFDDQDVPDELRRANFNALTLIQWVSLILIVAALICSLLIPSLKKLSVWELKLWKWIQDTLFNQYVIETLSGPPLIEIQKAEEERASTAAVIQRFQNAGATVPPDLQEAAFPPPKSAGKLQKAITRLKTQKFSQSPSRKEDKDNGNNIPIEKLHKLNPKNISAWNMKRLVKMVRHGTLSTLDEQIMFEPTESDPVRQIRNEYEATAAAKKIFHNVAQRGSKFIYLEDLMRFMREDEALRTMIIFEGGSEKSRISKSSLKNWVVNAYRERRALALTLNDTKTAVNKLHQIVNVIVAIIITIIWLVILDIATSSFVAFFTSQVVLAAFIFGNTCKTIFESIIFLFIIHPFDVGDRCEIDGVQMVVEEMNILTTVFLRYDNMKLVFPNSYLSQKPIGNFYRSPDMGDAIDFSVHMATPVEKIALMKQKIISYIESRKEHWASSPMIILKEIDEMNRMKMAVWLTHRMNYQDVGERWVRRAKLAEEMVNVFKELDMQYRLHPIDINVCSMPPVNSTRNPWAENSA</sequence>
<feature type="transmembrane region" description="Helical" evidence="11">
    <location>
        <begin position="576"/>
        <end position="598"/>
    </location>
</feature>
<feature type="compositionally biased region" description="Low complexity" evidence="10">
    <location>
        <begin position="77"/>
        <end position="91"/>
    </location>
</feature>
<dbReference type="GO" id="GO:0005886">
    <property type="term" value="C:plasma membrane"/>
    <property type="evidence" value="ECO:0007669"/>
    <property type="project" value="UniProtKB-UniRule"/>
</dbReference>
<dbReference type="GO" id="GO:0006820">
    <property type="term" value="P:monoatomic anion transport"/>
    <property type="evidence" value="ECO:0007669"/>
    <property type="project" value="TreeGrafter"/>
</dbReference>
<dbReference type="InterPro" id="IPR016688">
    <property type="entry name" value="MscS-like_plants/fungi"/>
</dbReference>
<evidence type="ECO:0000256" key="2">
    <source>
        <dbReference type="ARBA" id="ARBA00008017"/>
    </source>
</evidence>
<keyword evidence="8" id="KW-0407">Ion channel</keyword>
<evidence type="ECO:0000256" key="8">
    <source>
        <dbReference type="ARBA" id="ARBA00023303"/>
    </source>
</evidence>
<comment type="caution">
    <text evidence="13">The sequence shown here is derived from an EMBL/GenBank/DDBJ whole genome shotgun (WGS) entry which is preliminary data.</text>
</comment>